<proteinExistence type="predicted"/>
<name>A0A183C9E5_GLOPA</name>
<keyword evidence="2" id="KW-1185">Reference proteome</keyword>
<reference evidence="2" key="1">
    <citation type="submission" date="2014-05" db="EMBL/GenBank/DDBJ databases">
        <title>The genome and life-stage specific transcriptomes of Globodera pallida elucidate key aspects of plant parasitism by a cyst nematode.</title>
        <authorList>
            <person name="Cotton J.A."/>
            <person name="Lilley C.J."/>
            <person name="Jones L.M."/>
            <person name="Kikuchi T."/>
            <person name="Reid A.J."/>
            <person name="Thorpe P."/>
            <person name="Tsai I.J."/>
            <person name="Beasley H."/>
            <person name="Blok V."/>
            <person name="Cock P.J.A."/>
            <person name="Van den Akker S.E."/>
            <person name="Holroyd N."/>
            <person name="Hunt M."/>
            <person name="Mantelin S."/>
            <person name="Naghra H."/>
            <person name="Pain A."/>
            <person name="Palomares-Rius J.E."/>
            <person name="Zarowiecki M."/>
            <person name="Berriman M."/>
            <person name="Jones J.T."/>
            <person name="Urwin P.E."/>
        </authorList>
    </citation>
    <scope>NUCLEOTIDE SEQUENCE [LARGE SCALE GENOMIC DNA]</scope>
    <source>
        <strain evidence="2">Lindley</strain>
    </source>
</reference>
<dbReference type="WBParaSite" id="GPLIN_000949300">
    <property type="protein sequence ID" value="GPLIN_000949300"/>
    <property type="gene ID" value="GPLIN_000949300"/>
</dbReference>
<evidence type="ECO:0000256" key="1">
    <source>
        <dbReference type="SAM" id="SignalP"/>
    </source>
</evidence>
<dbReference type="Proteomes" id="UP000050741">
    <property type="component" value="Unassembled WGS sequence"/>
</dbReference>
<reference evidence="3" key="2">
    <citation type="submission" date="2016-06" db="UniProtKB">
        <authorList>
            <consortium name="WormBaseParasite"/>
        </authorList>
    </citation>
    <scope>IDENTIFICATION</scope>
</reference>
<evidence type="ECO:0000313" key="2">
    <source>
        <dbReference type="Proteomes" id="UP000050741"/>
    </source>
</evidence>
<feature type="chain" id="PRO_5008147252" evidence="1">
    <location>
        <begin position="18"/>
        <end position="327"/>
    </location>
</feature>
<accession>A0A183C9E5</accession>
<keyword evidence="1" id="KW-0732">Signal</keyword>
<dbReference type="AlphaFoldDB" id="A0A183C9E5"/>
<organism evidence="2 3">
    <name type="scientific">Globodera pallida</name>
    <name type="common">Potato cyst nematode worm</name>
    <name type="synonym">Heterodera pallida</name>
    <dbReference type="NCBI Taxonomy" id="36090"/>
    <lineage>
        <taxon>Eukaryota</taxon>
        <taxon>Metazoa</taxon>
        <taxon>Ecdysozoa</taxon>
        <taxon>Nematoda</taxon>
        <taxon>Chromadorea</taxon>
        <taxon>Rhabditida</taxon>
        <taxon>Tylenchina</taxon>
        <taxon>Tylenchomorpha</taxon>
        <taxon>Tylenchoidea</taxon>
        <taxon>Heteroderidae</taxon>
        <taxon>Heteroderinae</taxon>
        <taxon>Globodera</taxon>
    </lineage>
</organism>
<evidence type="ECO:0000313" key="3">
    <source>
        <dbReference type="WBParaSite" id="GPLIN_000949300"/>
    </source>
</evidence>
<feature type="signal peptide" evidence="1">
    <location>
        <begin position="1"/>
        <end position="17"/>
    </location>
</feature>
<sequence>MTAPSINILLFALLTAATNFRSLGGVGEFENNGTQIGGKAKITTATHKQTVPDSEASTSSTKRLRDFDLNKAAADDVDEEATDDFIKQFFAEDYNGREEHIQLVNKAIQRFTQRHKETKKHVAEVLLEVQGCSTNEKMTTRASTKRQKCSEKIVDIGMDVDTALLGIELSILPFSTMAINFEDRNCVEFLKNNAKIFACSLITSPPIPEEMIRHFEIMQNVLLANKEIDLATIQVMQRKISGFLRNSFQPSNNQLDNINFYIHFYSQLLSLIPEYFDQEMMKIKASEEFLKLCERIVKFPAILRGEFQTFRDIAIDEGIDGMKKAIC</sequence>
<protein>
    <submittedName>
        <fullName evidence="3">Secreted protein</fullName>
    </submittedName>
</protein>